<keyword evidence="1" id="KW-0472">Membrane</keyword>
<reference evidence="2" key="1">
    <citation type="submission" date="2023-02" db="EMBL/GenBank/DDBJ databases">
        <title>Genome of toxic invasive species Heracleum sosnowskyi carries increased number of genes despite the absence of recent whole-genome duplications.</title>
        <authorList>
            <person name="Schelkunov M."/>
            <person name="Shtratnikova V."/>
            <person name="Makarenko M."/>
            <person name="Klepikova A."/>
            <person name="Omelchenko D."/>
            <person name="Novikova G."/>
            <person name="Obukhova E."/>
            <person name="Bogdanov V."/>
            <person name="Penin A."/>
            <person name="Logacheva M."/>
        </authorList>
    </citation>
    <scope>NUCLEOTIDE SEQUENCE</scope>
    <source>
        <strain evidence="2">Hsosn_3</strain>
        <tissue evidence="2">Leaf</tissue>
    </source>
</reference>
<dbReference type="EMBL" id="JAUIZM010000011">
    <property type="protein sequence ID" value="KAK1357101.1"/>
    <property type="molecule type" value="Genomic_DNA"/>
</dbReference>
<evidence type="ECO:0000256" key="1">
    <source>
        <dbReference type="SAM" id="Phobius"/>
    </source>
</evidence>
<dbReference type="AlphaFoldDB" id="A0AAD8H056"/>
<gene>
    <name evidence="2" type="ORF">POM88_050357</name>
</gene>
<keyword evidence="3" id="KW-1185">Reference proteome</keyword>
<evidence type="ECO:0000313" key="2">
    <source>
        <dbReference type="EMBL" id="KAK1357101.1"/>
    </source>
</evidence>
<reference evidence="2" key="2">
    <citation type="submission" date="2023-05" db="EMBL/GenBank/DDBJ databases">
        <authorList>
            <person name="Schelkunov M.I."/>
        </authorList>
    </citation>
    <scope>NUCLEOTIDE SEQUENCE</scope>
    <source>
        <strain evidence="2">Hsosn_3</strain>
        <tissue evidence="2">Leaf</tissue>
    </source>
</reference>
<organism evidence="2 3">
    <name type="scientific">Heracleum sosnowskyi</name>
    <dbReference type="NCBI Taxonomy" id="360622"/>
    <lineage>
        <taxon>Eukaryota</taxon>
        <taxon>Viridiplantae</taxon>
        <taxon>Streptophyta</taxon>
        <taxon>Embryophyta</taxon>
        <taxon>Tracheophyta</taxon>
        <taxon>Spermatophyta</taxon>
        <taxon>Magnoliopsida</taxon>
        <taxon>eudicotyledons</taxon>
        <taxon>Gunneridae</taxon>
        <taxon>Pentapetalae</taxon>
        <taxon>asterids</taxon>
        <taxon>campanulids</taxon>
        <taxon>Apiales</taxon>
        <taxon>Apiaceae</taxon>
        <taxon>Apioideae</taxon>
        <taxon>apioid superclade</taxon>
        <taxon>Tordylieae</taxon>
        <taxon>Tordyliinae</taxon>
        <taxon>Heracleum</taxon>
    </lineage>
</organism>
<evidence type="ECO:0000313" key="3">
    <source>
        <dbReference type="Proteomes" id="UP001237642"/>
    </source>
</evidence>
<dbReference type="Proteomes" id="UP001237642">
    <property type="component" value="Unassembled WGS sequence"/>
</dbReference>
<accession>A0AAD8H056</accession>
<name>A0AAD8H056_9APIA</name>
<feature type="transmembrane region" description="Helical" evidence="1">
    <location>
        <begin position="6"/>
        <end position="24"/>
    </location>
</feature>
<proteinExistence type="predicted"/>
<comment type="caution">
    <text evidence="2">The sequence shown here is derived from an EMBL/GenBank/DDBJ whole genome shotgun (WGS) entry which is preliminary data.</text>
</comment>
<keyword evidence="1" id="KW-1133">Transmembrane helix</keyword>
<sequence length="106" mass="12019">MGWALGFFSLIVMGVVTFYAYYLMSLVLDYCENSGRHHIRFHELAADVLVGSYLSCNQIVSVGCILLARNCLQFQLNIVSFISTFYIRAAVANLPFCYSQHSQYTL</sequence>
<protein>
    <recommendedName>
        <fullName evidence="4">Amino acid transporter transmembrane domain-containing protein</fullName>
    </recommendedName>
</protein>
<evidence type="ECO:0008006" key="4">
    <source>
        <dbReference type="Google" id="ProtNLM"/>
    </source>
</evidence>
<keyword evidence="1" id="KW-0812">Transmembrane</keyword>